<reference evidence="5" key="1">
    <citation type="submission" date="2020-07" db="EMBL/GenBank/DDBJ databases">
        <authorList>
            <person name="Nieuwenhuis M."/>
            <person name="Van De Peppel L.J.J."/>
        </authorList>
    </citation>
    <scope>NUCLEOTIDE SEQUENCE</scope>
    <source>
        <strain evidence="5">AP01</strain>
        <tissue evidence="5">Mycelium</tissue>
    </source>
</reference>
<evidence type="ECO:0000313" key="6">
    <source>
        <dbReference type="Proteomes" id="UP000775547"/>
    </source>
</evidence>
<evidence type="ECO:0000256" key="2">
    <source>
        <dbReference type="ARBA" id="ARBA00022801"/>
    </source>
</evidence>
<dbReference type="InterPro" id="IPR017853">
    <property type="entry name" value="GH"/>
</dbReference>
<dbReference type="GO" id="GO:0009253">
    <property type="term" value="P:peptidoglycan catabolic process"/>
    <property type="evidence" value="ECO:0007669"/>
    <property type="project" value="InterPro"/>
</dbReference>
<protein>
    <recommendedName>
        <fullName evidence="7">Lysozyme</fullName>
    </recommendedName>
</protein>
<name>A0A9P7KDA7_9AGAR</name>
<gene>
    <name evidence="5" type="ORF">DXG03_003671</name>
</gene>
<dbReference type="Proteomes" id="UP000775547">
    <property type="component" value="Unassembled WGS sequence"/>
</dbReference>
<evidence type="ECO:0008006" key="7">
    <source>
        <dbReference type="Google" id="ProtNLM"/>
    </source>
</evidence>
<comment type="similarity">
    <text evidence="1">Belongs to the glycosyl hydrolase 25 family.</text>
</comment>
<dbReference type="InterPro" id="IPR018077">
    <property type="entry name" value="Glyco_hydro_fam25_subgr"/>
</dbReference>
<keyword evidence="2" id="KW-0378">Hydrolase</keyword>
<accession>A0A9P7KDA7</accession>
<dbReference type="Gene3D" id="3.20.20.80">
    <property type="entry name" value="Glycosidases"/>
    <property type="match status" value="1"/>
</dbReference>
<keyword evidence="4" id="KW-0732">Signal</keyword>
<organism evidence="5 6">
    <name type="scientific">Asterophora parasitica</name>
    <dbReference type="NCBI Taxonomy" id="117018"/>
    <lineage>
        <taxon>Eukaryota</taxon>
        <taxon>Fungi</taxon>
        <taxon>Dikarya</taxon>
        <taxon>Basidiomycota</taxon>
        <taxon>Agaricomycotina</taxon>
        <taxon>Agaricomycetes</taxon>
        <taxon>Agaricomycetidae</taxon>
        <taxon>Agaricales</taxon>
        <taxon>Tricholomatineae</taxon>
        <taxon>Lyophyllaceae</taxon>
        <taxon>Asterophora</taxon>
    </lineage>
</organism>
<sequence length="108" mass="11474">MKLLSVVTLTLAAIANAELGELQKRAAPKGIDVSSWQPGINWANVKANGIEFAYIKATEGTGYLSSEFSNQYIGATNNNIIRGGYHFARPDVSSGAVQANYFLAHGGV</sequence>
<feature type="signal peptide" evidence="4">
    <location>
        <begin position="1"/>
        <end position="17"/>
    </location>
</feature>
<keyword evidence="3" id="KW-0326">Glycosidase</keyword>
<dbReference type="InterPro" id="IPR002053">
    <property type="entry name" value="Glyco_hydro_25"/>
</dbReference>
<dbReference type="Pfam" id="PF01183">
    <property type="entry name" value="Glyco_hydro_25"/>
    <property type="match status" value="1"/>
</dbReference>
<dbReference type="GO" id="GO:0016052">
    <property type="term" value="P:carbohydrate catabolic process"/>
    <property type="evidence" value="ECO:0007669"/>
    <property type="project" value="TreeGrafter"/>
</dbReference>
<dbReference type="SUPFAM" id="SSF51445">
    <property type="entry name" value="(Trans)glycosidases"/>
    <property type="match status" value="1"/>
</dbReference>
<comment type="caution">
    <text evidence="5">The sequence shown here is derived from an EMBL/GenBank/DDBJ whole genome shotgun (WGS) entry which is preliminary data.</text>
</comment>
<evidence type="ECO:0000313" key="5">
    <source>
        <dbReference type="EMBL" id="KAG5646348.1"/>
    </source>
</evidence>
<dbReference type="PANTHER" id="PTHR34135">
    <property type="entry name" value="LYSOZYME"/>
    <property type="match status" value="1"/>
</dbReference>
<dbReference type="EMBL" id="JABCKV010000022">
    <property type="protein sequence ID" value="KAG5646348.1"/>
    <property type="molecule type" value="Genomic_DNA"/>
</dbReference>
<dbReference type="SMART" id="SM00641">
    <property type="entry name" value="Glyco_25"/>
    <property type="match status" value="1"/>
</dbReference>
<dbReference type="GO" id="GO:0003796">
    <property type="term" value="F:lysozyme activity"/>
    <property type="evidence" value="ECO:0007669"/>
    <property type="project" value="InterPro"/>
</dbReference>
<dbReference type="AlphaFoldDB" id="A0A9P7KDA7"/>
<evidence type="ECO:0000256" key="1">
    <source>
        <dbReference type="ARBA" id="ARBA00010646"/>
    </source>
</evidence>
<evidence type="ECO:0000256" key="3">
    <source>
        <dbReference type="ARBA" id="ARBA00023295"/>
    </source>
</evidence>
<feature type="chain" id="PRO_5040468321" description="Lysozyme" evidence="4">
    <location>
        <begin position="18"/>
        <end position="108"/>
    </location>
</feature>
<keyword evidence="6" id="KW-1185">Reference proteome</keyword>
<evidence type="ECO:0000256" key="4">
    <source>
        <dbReference type="SAM" id="SignalP"/>
    </source>
</evidence>
<dbReference type="OrthoDB" id="6590422at2759"/>
<reference evidence="5" key="2">
    <citation type="submission" date="2021-10" db="EMBL/GenBank/DDBJ databases">
        <title>Phylogenomics reveals ancestral predisposition of the termite-cultivated fungus Termitomyces towards a domesticated lifestyle.</title>
        <authorList>
            <person name="Auxier B."/>
            <person name="Grum-Grzhimaylo A."/>
            <person name="Cardenas M.E."/>
            <person name="Lodge J.D."/>
            <person name="Laessoe T."/>
            <person name="Pedersen O."/>
            <person name="Smith M.E."/>
            <person name="Kuyper T.W."/>
            <person name="Franco-Molano E.A."/>
            <person name="Baroni T.J."/>
            <person name="Aanen D.K."/>
        </authorList>
    </citation>
    <scope>NUCLEOTIDE SEQUENCE</scope>
    <source>
        <strain evidence="5">AP01</strain>
        <tissue evidence="5">Mycelium</tissue>
    </source>
</reference>
<proteinExistence type="inferred from homology"/>
<dbReference type="PROSITE" id="PS51904">
    <property type="entry name" value="GLYCOSYL_HYDROL_F25_2"/>
    <property type="match status" value="1"/>
</dbReference>
<dbReference type="PANTHER" id="PTHR34135:SF2">
    <property type="entry name" value="LYSOZYME"/>
    <property type="match status" value="1"/>
</dbReference>
<dbReference type="GO" id="GO:0016998">
    <property type="term" value="P:cell wall macromolecule catabolic process"/>
    <property type="evidence" value="ECO:0007669"/>
    <property type="project" value="InterPro"/>
</dbReference>